<reference evidence="1" key="1">
    <citation type="journal article" date="2014" name="Front. Microbiol.">
        <title>High frequency of phylogenetically diverse reductive dehalogenase-homologous genes in deep subseafloor sedimentary metagenomes.</title>
        <authorList>
            <person name="Kawai M."/>
            <person name="Futagami T."/>
            <person name="Toyoda A."/>
            <person name="Takaki Y."/>
            <person name="Nishi S."/>
            <person name="Hori S."/>
            <person name="Arai W."/>
            <person name="Tsubouchi T."/>
            <person name="Morono Y."/>
            <person name="Uchiyama I."/>
            <person name="Ito T."/>
            <person name="Fujiyama A."/>
            <person name="Inagaki F."/>
            <person name="Takami H."/>
        </authorList>
    </citation>
    <scope>NUCLEOTIDE SEQUENCE</scope>
    <source>
        <strain evidence="1">Expedition CK06-06</strain>
    </source>
</reference>
<proteinExistence type="predicted"/>
<protein>
    <submittedName>
        <fullName evidence="1">Uncharacterized protein</fullName>
    </submittedName>
</protein>
<comment type="caution">
    <text evidence="1">The sequence shown here is derived from an EMBL/GenBank/DDBJ whole genome shotgun (WGS) entry which is preliminary data.</text>
</comment>
<dbReference type="AlphaFoldDB" id="X1I9T1"/>
<evidence type="ECO:0000313" key="1">
    <source>
        <dbReference type="EMBL" id="GAH66015.1"/>
    </source>
</evidence>
<sequence length="117" mass="13169">MRRDLSTLDRDIGQPWSRIIQEAFKHGIDGTIMQGGLLPGREVQGIHEVSETQNYLLESRLMTRDGRVFYYAKAGYACSAGIGCKFYGAMKFAGNTVAKVEIDKKTVMIKNYHDDFA</sequence>
<feature type="non-terminal residue" evidence="1">
    <location>
        <position position="117"/>
    </location>
</feature>
<name>X1I9T1_9ZZZZ</name>
<dbReference type="EMBL" id="BARU01033314">
    <property type="protein sequence ID" value="GAH66015.1"/>
    <property type="molecule type" value="Genomic_DNA"/>
</dbReference>
<organism evidence="1">
    <name type="scientific">marine sediment metagenome</name>
    <dbReference type="NCBI Taxonomy" id="412755"/>
    <lineage>
        <taxon>unclassified sequences</taxon>
        <taxon>metagenomes</taxon>
        <taxon>ecological metagenomes</taxon>
    </lineage>
</organism>
<gene>
    <name evidence="1" type="ORF">S03H2_52446</name>
</gene>
<accession>X1I9T1</accession>